<gene>
    <name evidence="2" type="ORF">Nepgr_020059</name>
</gene>
<name>A0AAD3SVA1_NEPGR</name>
<sequence length="105" mass="11796">MTPTDRGASGDQIGRLPCWRYKQVDSTSETPNFRPINDNPDTESSRNLKQRNEFTCQGNSCEELPPMSSLGYRSPRASTEQGNDADHRDKMRGRPNVKAIVLKAL</sequence>
<evidence type="ECO:0000313" key="3">
    <source>
        <dbReference type="Proteomes" id="UP001279734"/>
    </source>
</evidence>
<keyword evidence="3" id="KW-1185">Reference proteome</keyword>
<dbReference type="AlphaFoldDB" id="A0AAD3SVA1"/>
<organism evidence="2 3">
    <name type="scientific">Nepenthes gracilis</name>
    <name type="common">Slender pitcher plant</name>
    <dbReference type="NCBI Taxonomy" id="150966"/>
    <lineage>
        <taxon>Eukaryota</taxon>
        <taxon>Viridiplantae</taxon>
        <taxon>Streptophyta</taxon>
        <taxon>Embryophyta</taxon>
        <taxon>Tracheophyta</taxon>
        <taxon>Spermatophyta</taxon>
        <taxon>Magnoliopsida</taxon>
        <taxon>eudicotyledons</taxon>
        <taxon>Gunneridae</taxon>
        <taxon>Pentapetalae</taxon>
        <taxon>Caryophyllales</taxon>
        <taxon>Nepenthaceae</taxon>
        <taxon>Nepenthes</taxon>
    </lineage>
</organism>
<proteinExistence type="predicted"/>
<protein>
    <submittedName>
        <fullName evidence="2">Uncharacterized protein</fullName>
    </submittedName>
</protein>
<feature type="region of interest" description="Disordered" evidence="1">
    <location>
        <begin position="1"/>
        <end position="96"/>
    </location>
</feature>
<dbReference type="Proteomes" id="UP001279734">
    <property type="component" value="Unassembled WGS sequence"/>
</dbReference>
<reference evidence="2" key="1">
    <citation type="submission" date="2023-05" db="EMBL/GenBank/DDBJ databases">
        <title>Nepenthes gracilis genome sequencing.</title>
        <authorList>
            <person name="Fukushima K."/>
        </authorList>
    </citation>
    <scope>NUCLEOTIDE SEQUENCE</scope>
    <source>
        <strain evidence="2">SING2019-196</strain>
    </source>
</reference>
<evidence type="ECO:0000313" key="2">
    <source>
        <dbReference type="EMBL" id="GMH18218.1"/>
    </source>
</evidence>
<accession>A0AAD3SVA1</accession>
<dbReference type="EMBL" id="BSYO01000019">
    <property type="protein sequence ID" value="GMH18218.1"/>
    <property type="molecule type" value="Genomic_DNA"/>
</dbReference>
<comment type="caution">
    <text evidence="2">The sequence shown here is derived from an EMBL/GenBank/DDBJ whole genome shotgun (WGS) entry which is preliminary data.</text>
</comment>
<evidence type="ECO:0000256" key="1">
    <source>
        <dbReference type="SAM" id="MobiDB-lite"/>
    </source>
</evidence>
<feature type="compositionally biased region" description="Basic and acidic residues" evidence="1">
    <location>
        <begin position="43"/>
        <end position="52"/>
    </location>
</feature>